<sequence length="122" mass="13964">MEDANSWTRRSSHHRHNNDWIYENNLDVIPTTTNHPHFVRIEENGRYILRVSGGGVSRIHPRGMIGLSAAGNCLLTNGRHLSFSQEANGFNYGNLAAKRRTQMPEDYRSYCESIPKACRNFC</sequence>
<evidence type="ECO:0000313" key="2">
    <source>
        <dbReference type="Proteomes" id="UP000887116"/>
    </source>
</evidence>
<proteinExistence type="predicted"/>
<dbReference type="EMBL" id="BMAO01034033">
    <property type="protein sequence ID" value="GFQ93516.1"/>
    <property type="molecule type" value="Genomic_DNA"/>
</dbReference>
<gene>
    <name evidence="1" type="ORF">TNCT_641601</name>
</gene>
<accession>A0A8X6L2X1</accession>
<organism evidence="1 2">
    <name type="scientific">Trichonephila clavata</name>
    <name type="common">Joro spider</name>
    <name type="synonym">Nephila clavata</name>
    <dbReference type="NCBI Taxonomy" id="2740835"/>
    <lineage>
        <taxon>Eukaryota</taxon>
        <taxon>Metazoa</taxon>
        <taxon>Ecdysozoa</taxon>
        <taxon>Arthropoda</taxon>
        <taxon>Chelicerata</taxon>
        <taxon>Arachnida</taxon>
        <taxon>Araneae</taxon>
        <taxon>Araneomorphae</taxon>
        <taxon>Entelegynae</taxon>
        <taxon>Araneoidea</taxon>
        <taxon>Nephilidae</taxon>
        <taxon>Trichonephila</taxon>
    </lineage>
</organism>
<dbReference type="OrthoDB" id="6460972at2759"/>
<dbReference type="Proteomes" id="UP000887116">
    <property type="component" value="Unassembled WGS sequence"/>
</dbReference>
<protein>
    <submittedName>
        <fullName evidence="1">Uncharacterized protein</fullName>
    </submittedName>
</protein>
<keyword evidence="2" id="KW-1185">Reference proteome</keyword>
<name>A0A8X6L2X1_TRICU</name>
<comment type="caution">
    <text evidence="1">The sequence shown here is derived from an EMBL/GenBank/DDBJ whole genome shotgun (WGS) entry which is preliminary data.</text>
</comment>
<reference evidence="1" key="1">
    <citation type="submission" date="2020-07" db="EMBL/GenBank/DDBJ databases">
        <title>Multicomponent nature underlies the extraordinary mechanical properties of spider dragline silk.</title>
        <authorList>
            <person name="Kono N."/>
            <person name="Nakamura H."/>
            <person name="Mori M."/>
            <person name="Yoshida Y."/>
            <person name="Ohtoshi R."/>
            <person name="Malay A.D."/>
            <person name="Moran D.A.P."/>
            <person name="Tomita M."/>
            <person name="Numata K."/>
            <person name="Arakawa K."/>
        </authorList>
    </citation>
    <scope>NUCLEOTIDE SEQUENCE</scope>
</reference>
<evidence type="ECO:0000313" key="1">
    <source>
        <dbReference type="EMBL" id="GFQ93516.1"/>
    </source>
</evidence>
<dbReference type="AlphaFoldDB" id="A0A8X6L2X1"/>